<dbReference type="FunFam" id="3.40.50.300:FF:000126">
    <property type="entry name" value="Galactose/methyl galactoside import ATP-binding protein MglA"/>
    <property type="match status" value="1"/>
</dbReference>
<evidence type="ECO:0000313" key="13">
    <source>
        <dbReference type="EMBL" id="RXT17149.1"/>
    </source>
</evidence>
<dbReference type="PANTHER" id="PTHR43790:SF7">
    <property type="entry name" value="GALACTOSE_METHYL GALACTOSIDE IMPORT ATP-BINDING PROTEIN MGLA"/>
    <property type="match status" value="1"/>
</dbReference>
<evidence type="ECO:0000256" key="3">
    <source>
        <dbReference type="ARBA" id="ARBA00022448"/>
    </source>
</evidence>
<dbReference type="GO" id="GO:0043211">
    <property type="term" value="F:ABC-type carbohydrate transporter activity"/>
    <property type="evidence" value="ECO:0007669"/>
    <property type="project" value="UniProtKB-UniRule"/>
</dbReference>
<keyword evidence="10 11" id="KW-0472">Membrane</keyword>
<feature type="domain" description="ABC transporter" evidence="12">
    <location>
        <begin position="24"/>
        <end position="260"/>
    </location>
</feature>
<gene>
    <name evidence="13" type="ORF">B5P46_31005</name>
</gene>
<protein>
    <recommendedName>
        <fullName evidence="11">Ribose/galactose/methyl galactoside import ATP-binding protein</fullName>
        <ecNumber evidence="11">7.5.2.11</ecNumber>
    </recommendedName>
</protein>
<evidence type="ECO:0000256" key="9">
    <source>
        <dbReference type="ARBA" id="ARBA00022967"/>
    </source>
</evidence>
<dbReference type="Pfam" id="PF00005">
    <property type="entry name" value="ABC_tran"/>
    <property type="match status" value="2"/>
</dbReference>
<dbReference type="GO" id="GO:0005524">
    <property type="term" value="F:ATP binding"/>
    <property type="evidence" value="ECO:0007669"/>
    <property type="project" value="UniProtKB-UniRule"/>
</dbReference>
<dbReference type="AlphaFoldDB" id="A0A4Q1TFP7"/>
<dbReference type="EC" id="7.5.2.11" evidence="11"/>
<evidence type="ECO:0000256" key="1">
    <source>
        <dbReference type="ARBA" id="ARBA00004202"/>
    </source>
</evidence>
<evidence type="ECO:0000256" key="7">
    <source>
        <dbReference type="ARBA" id="ARBA00022741"/>
    </source>
</evidence>
<evidence type="ECO:0000256" key="8">
    <source>
        <dbReference type="ARBA" id="ARBA00022840"/>
    </source>
</evidence>
<dbReference type="GO" id="GO:0005886">
    <property type="term" value="C:plasma membrane"/>
    <property type="evidence" value="ECO:0007669"/>
    <property type="project" value="UniProtKB-SubCell"/>
</dbReference>
<comment type="caution">
    <text evidence="13">The sequence shown here is derived from an EMBL/GenBank/DDBJ whole genome shotgun (WGS) entry which is preliminary data.</text>
</comment>
<dbReference type="Gene3D" id="3.40.50.300">
    <property type="entry name" value="P-loop containing nucleotide triphosphate hydrolases"/>
    <property type="match status" value="2"/>
</dbReference>
<dbReference type="GO" id="GO:0015749">
    <property type="term" value="P:monosaccharide transmembrane transport"/>
    <property type="evidence" value="ECO:0007669"/>
    <property type="project" value="UniProtKB-ARBA"/>
</dbReference>
<dbReference type="PROSITE" id="PS50893">
    <property type="entry name" value="ABC_TRANSPORTER_2"/>
    <property type="match status" value="2"/>
</dbReference>
<comment type="similarity">
    <text evidence="2 11">Belongs to the ABC transporter superfamily.</text>
</comment>
<dbReference type="EMBL" id="MZMU01000024">
    <property type="protein sequence ID" value="RXT17149.1"/>
    <property type="molecule type" value="Genomic_DNA"/>
</dbReference>
<dbReference type="CDD" id="cd03216">
    <property type="entry name" value="ABC_Carb_Monos_I"/>
    <property type="match status" value="1"/>
</dbReference>
<proteinExistence type="inferred from homology"/>
<evidence type="ECO:0000256" key="11">
    <source>
        <dbReference type="RuleBase" id="RU367029"/>
    </source>
</evidence>
<accession>A0A4Q1TFP7</accession>
<dbReference type="FunFam" id="3.40.50.300:FF:000127">
    <property type="entry name" value="Ribose import ATP-binding protein RbsA"/>
    <property type="match status" value="1"/>
</dbReference>
<evidence type="ECO:0000259" key="12">
    <source>
        <dbReference type="PROSITE" id="PS50893"/>
    </source>
</evidence>
<keyword evidence="4" id="KW-1003">Cell membrane</keyword>
<keyword evidence="9 11" id="KW-1278">Translocase</keyword>
<dbReference type="Proteomes" id="UP000290767">
    <property type="component" value="Unassembled WGS sequence"/>
</dbReference>
<organism evidence="13 14">
    <name type="scientific">Rhizobium leguminosarum</name>
    <dbReference type="NCBI Taxonomy" id="384"/>
    <lineage>
        <taxon>Bacteria</taxon>
        <taxon>Pseudomonadati</taxon>
        <taxon>Pseudomonadota</taxon>
        <taxon>Alphaproteobacteria</taxon>
        <taxon>Hyphomicrobiales</taxon>
        <taxon>Rhizobiaceae</taxon>
        <taxon>Rhizobium/Agrobacterium group</taxon>
        <taxon>Rhizobium</taxon>
    </lineage>
</organism>
<keyword evidence="11" id="KW-0997">Cell inner membrane</keyword>
<dbReference type="SMART" id="SM00382">
    <property type="entry name" value="AAA"/>
    <property type="match status" value="2"/>
</dbReference>
<reference evidence="13 14" key="1">
    <citation type="submission" date="2017-03" db="EMBL/GenBank/DDBJ databases">
        <authorList>
            <person name="Safronova V.I."/>
            <person name="Sazanova A.L."/>
            <person name="Chirak E.R."/>
        </authorList>
    </citation>
    <scope>NUCLEOTIDE SEQUENCE [LARGE SCALE GENOMIC DNA]</scope>
    <source>
        <strain evidence="13 14">Tri-43</strain>
    </source>
</reference>
<dbReference type="InterPro" id="IPR003593">
    <property type="entry name" value="AAA+_ATPase"/>
</dbReference>
<dbReference type="InterPro" id="IPR050107">
    <property type="entry name" value="ABC_carbohydrate_import_ATPase"/>
</dbReference>
<keyword evidence="8 11" id="KW-0067">ATP-binding</keyword>
<keyword evidence="7 11" id="KW-0547">Nucleotide-binding</keyword>
<comment type="subcellular location">
    <subcellularLocation>
        <location evidence="11">Cell inner membrane</location>
        <topology evidence="11">Peripheral membrane protein</topology>
    </subcellularLocation>
    <subcellularLocation>
        <location evidence="1">Cell membrane</location>
        <topology evidence="1">Peripheral membrane protein</topology>
    </subcellularLocation>
</comment>
<dbReference type="RefSeq" id="WP_129422098.1">
    <property type="nucleotide sequence ID" value="NZ_MZMU01000024.1"/>
</dbReference>
<dbReference type="GO" id="GO:0016887">
    <property type="term" value="F:ATP hydrolysis activity"/>
    <property type="evidence" value="ECO:0007669"/>
    <property type="project" value="InterPro"/>
</dbReference>
<comment type="function">
    <text evidence="11">Part of an ABC transporter complex involved in carbohydrate import. Could be involved in ribose, galactose and/or methyl galactoside import. Responsible for energy coupling to the transport system.</text>
</comment>
<evidence type="ECO:0000256" key="10">
    <source>
        <dbReference type="ARBA" id="ARBA00023136"/>
    </source>
</evidence>
<evidence type="ECO:0000256" key="2">
    <source>
        <dbReference type="ARBA" id="ARBA00005417"/>
    </source>
</evidence>
<evidence type="ECO:0000256" key="6">
    <source>
        <dbReference type="ARBA" id="ARBA00022737"/>
    </source>
</evidence>
<dbReference type="PANTHER" id="PTHR43790">
    <property type="entry name" value="CARBOHYDRATE TRANSPORT ATP-BINDING PROTEIN MG119-RELATED"/>
    <property type="match status" value="1"/>
</dbReference>
<dbReference type="PROSITE" id="PS00211">
    <property type="entry name" value="ABC_TRANSPORTER_1"/>
    <property type="match status" value="1"/>
</dbReference>
<dbReference type="CDD" id="cd03215">
    <property type="entry name" value="ABC_Carb_Monos_II"/>
    <property type="match status" value="1"/>
</dbReference>
<keyword evidence="5 11" id="KW-0762">Sugar transport</keyword>
<dbReference type="SUPFAM" id="SSF52540">
    <property type="entry name" value="P-loop containing nucleoside triphosphate hydrolases"/>
    <property type="match status" value="2"/>
</dbReference>
<keyword evidence="6" id="KW-0677">Repeat</keyword>
<sequence>MAVSPTTMAAVRASGAVPNAEYLLSAEGVRKEFPGVVALDDVQFKLKRASVHALMGENGAGKSTLMKILAGIYTPDKGDIRLKGIEIQLKSPLDALENGIAMIHQELNLMPFMTVAENIWIRREPKNRLGFIDHGVMHRMTEELFARLNIAIDPDIEVRFLSVANRQMVEIAKAVSYNSDVLIMDEPTSALTEREVEHLFRIIRDLRAQGIGIVYITHKMNELFEIADEFSVFRDGRYIGTHASTDVTRDDIIRMMVGREITQMFPKEEVPIGEVMLSVKDLCLNGVFKDVSFEVRAGEILGVAGLVGSGRSNVAETLFGVTPASSGSIELYGKPVTISSPTEAIRNRMAFLTEDRKDTGCLLILDILENMQIAVLQDRYVKGGFVQQGAVEATCEDMAKKLRVKTPNLYERVENLSGGNQQKVLIGRWLLTNPRILILDEPTRGIDVGAKAEIHRLVTEMARDGVAVVMISSEMPEVLGMSDRIMVMHEGRVTGFLNRDEATQIKVMELAAQ</sequence>
<feature type="domain" description="ABC transporter" evidence="12">
    <location>
        <begin position="270"/>
        <end position="510"/>
    </location>
</feature>
<evidence type="ECO:0000256" key="5">
    <source>
        <dbReference type="ARBA" id="ARBA00022597"/>
    </source>
</evidence>
<keyword evidence="3 11" id="KW-0813">Transport</keyword>
<comment type="catalytic activity">
    <reaction evidence="11">
        <text>D-galactose(out) + ATP + H2O = D-galactose(in) + ADP + phosphate + H(+)</text>
        <dbReference type="Rhea" id="RHEA:60156"/>
        <dbReference type="ChEBI" id="CHEBI:4139"/>
        <dbReference type="ChEBI" id="CHEBI:15377"/>
        <dbReference type="ChEBI" id="CHEBI:15378"/>
        <dbReference type="ChEBI" id="CHEBI:30616"/>
        <dbReference type="ChEBI" id="CHEBI:43474"/>
        <dbReference type="ChEBI" id="CHEBI:456216"/>
        <dbReference type="EC" id="7.5.2.11"/>
    </reaction>
</comment>
<dbReference type="InterPro" id="IPR027417">
    <property type="entry name" value="P-loop_NTPase"/>
</dbReference>
<evidence type="ECO:0000313" key="14">
    <source>
        <dbReference type="Proteomes" id="UP000290767"/>
    </source>
</evidence>
<evidence type="ECO:0000256" key="4">
    <source>
        <dbReference type="ARBA" id="ARBA00022475"/>
    </source>
</evidence>
<dbReference type="InterPro" id="IPR003439">
    <property type="entry name" value="ABC_transporter-like_ATP-bd"/>
</dbReference>
<dbReference type="InterPro" id="IPR017871">
    <property type="entry name" value="ABC_transporter-like_CS"/>
</dbReference>
<name>A0A4Q1TFP7_RHILE</name>